<dbReference type="PRINTS" id="PR00080">
    <property type="entry name" value="SDRFAMILY"/>
</dbReference>
<keyword evidence="2" id="KW-0560">Oxidoreductase</keyword>
<evidence type="ECO:0000256" key="1">
    <source>
        <dbReference type="ARBA" id="ARBA00006484"/>
    </source>
</evidence>
<dbReference type="RefSeq" id="WP_093216637.1">
    <property type="nucleotide sequence ID" value="NZ_FNFL01000007.1"/>
</dbReference>
<evidence type="ECO:0000313" key="5">
    <source>
        <dbReference type="Proteomes" id="UP000198694"/>
    </source>
</evidence>
<dbReference type="InterPro" id="IPR002347">
    <property type="entry name" value="SDR_fam"/>
</dbReference>
<dbReference type="Proteomes" id="UP000198694">
    <property type="component" value="Unassembled WGS sequence"/>
</dbReference>
<dbReference type="FunFam" id="3.40.50.720:FF:000047">
    <property type="entry name" value="NADP-dependent L-serine/L-allo-threonine dehydrogenase"/>
    <property type="match status" value="1"/>
</dbReference>
<dbReference type="Pfam" id="PF00106">
    <property type="entry name" value="adh_short"/>
    <property type="match status" value="1"/>
</dbReference>
<keyword evidence="5" id="KW-1185">Reference proteome</keyword>
<gene>
    <name evidence="4" type="ORF">SAMN05216243_3357</name>
</gene>
<dbReference type="Gene3D" id="3.40.50.720">
    <property type="entry name" value="NAD(P)-binding Rossmann-like Domain"/>
    <property type="match status" value="1"/>
</dbReference>
<sequence length="243" mass="26593">MLKDQVAIVTGASRGIGKEIARQLAKQGVKLSIMGSSEEVHRTKREIEAEGHSDIFSFRADVTKENEVDHVIEATKNAFGSLDILINNAGVVISKKIKDITVEEWRKTFEVNVQGVFLCTKAVVPIMKQQQSGTIITISSDVARYAIAEMGSLYTSTQYAVQGFIASIGQELKGDGIRVGTINPGLVNTNFGAIQGNEQGGEKKDWLKVEDIADAVIYMAGAPKHMLIDELYLHPLSQKYPRT</sequence>
<dbReference type="STRING" id="407036.SAMN05216243_3357"/>
<evidence type="ECO:0000256" key="2">
    <source>
        <dbReference type="ARBA" id="ARBA00023002"/>
    </source>
</evidence>
<evidence type="ECO:0000256" key="3">
    <source>
        <dbReference type="RuleBase" id="RU000363"/>
    </source>
</evidence>
<dbReference type="PRINTS" id="PR00081">
    <property type="entry name" value="GDHRDH"/>
</dbReference>
<evidence type="ECO:0000313" key="4">
    <source>
        <dbReference type="EMBL" id="SDK48969.1"/>
    </source>
</evidence>
<dbReference type="InterPro" id="IPR036291">
    <property type="entry name" value="NAD(P)-bd_dom_sf"/>
</dbReference>
<name>A0A1G9CBG5_9BACI</name>
<proteinExistence type="inferred from homology"/>
<dbReference type="AlphaFoldDB" id="A0A1G9CBG5"/>
<organism evidence="4 5">
    <name type="scientific">Sediminibacillus albus</name>
    <dbReference type="NCBI Taxonomy" id="407036"/>
    <lineage>
        <taxon>Bacteria</taxon>
        <taxon>Bacillati</taxon>
        <taxon>Bacillota</taxon>
        <taxon>Bacilli</taxon>
        <taxon>Bacillales</taxon>
        <taxon>Bacillaceae</taxon>
        <taxon>Sediminibacillus</taxon>
    </lineage>
</organism>
<reference evidence="4 5" key="1">
    <citation type="submission" date="2016-10" db="EMBL/GenBank/DDBJ databases">
        <authorList>
            <person name="de Groot N.N."/>
        </authorList>
    </citation>
    <scope>NUCLEOTIDE SEQUENCE [LARGE SCALE GENOMIC DNA]</scope>
    <source>
        <strain evidence="4 5">CGMCC 1.6502</strain>
    </source>
</reference>
<dbReference type="GO" id="GO:0016616">
    <property type="term" value="F:oxidoreductase activity, acting on the CH-OH group of donors, NAD or NADP as acceptor"/>
    <property type="evidence" value="ECO:0007669"/>
    <property type="project" value="UniProtKB-ARBA"/>
</dbReference>
<dbReference type="OrthoDB" id="9775296at2"/>
<accession>A0A1G9CBG5</accession>
<dbReference type="PANTHER" id="PTHR43115">
    <property type="entry name" value="DEHYDROGENASE/REDUCTASE SDR FAMILY MEMBER 11"/>
    <property type="match status" value="1"/>
</dbReference>
<dbReference type="CDD" id="cd05233">
    <property type="entry name" value="SDR_c"/>
    <property type="match status" value="1"/>
</dbReference>
<dbReference type="SUPFAM" id="SSF51735">
    <property type="entry name" value="NAD(P)-binding Rossmann-fold domains"/>
    <property type="match status" value="1"/>
</dbReference>
<dbReference type="PANTHER" id="PTHR43115:SF4">
    <property type="entry name" value="DEHYDROGENASE_REDUCTASE SDR FAMILY MEMBER 11"/>
    <property type="match status" value="1"/>
</dbReference>
<protein>
    <submittedName>
        <fullName evidence="4">NADP-dependent 3-hydroxy acid dehydrogenase YdfG</fullName>
    </submittedName>
</protein>
<dbReference type="EMBL" id="FNFL01000007">
    <property type="protein sequence ID" value="SDK48969.1"/>
    <property type="molecule type" value="Genomic_DNA"/>
</dbReference>
<comment type="similarity">
    <text evidence="1 3">Belongs to the short-chain dehydrogenases/reductases (SDR) family.</text>
</comment>